<feature type="domain" description="DYW" evidence="5">
    <location>
        <begin position="613"/>
        <end position="704"/>
    </location>
</feature>
<dbReference type="AlphaFoldDB" id="A0A067KF79"/>
<dbReference type="GO" id="GO:0003723">
    <property type="term" value="F:RNA binding"/>
    <property type="evidence" value="ECO:0007669"/>
    <property type="project" value="InterPro"/>
</dbReference>
<feature type="repeat" description="PPR" evidence="4">
    <location>
        <begin position="297"/>
        <end position="331"/>
    </location>
</feature>
<dbReference type="FunFam" id="1.25.40.10:FF:000344">
    <property type="entry name" value="Pentatricopeptide repeat-containing protein"/>
    <property type="match status" value="1"/>
</dbReference>
<evidence type="ECO:0000313" key="7">
    <source>
        <dbReference type="Proteomes" id="UP000027138"/>
    </source>
</evidence>
<evidence type="ECO:0000256" key="3">
    <source>
        <dbReference type="ARBA" id="ARBA00022946"/>
    </source>
</evidence>
<dbReference type="InterPro" id="IPR046848">
    <property type="entry name" value="E_motif"/>
</dbReference>
<dbReference type="Pfam" id="PF20431">
    <property type="entry name" value="E_motif"/>
    <property type="match status" value="1"/>
</dbReference>
<dbReference type="Gene3D" id="1.25.40.10">
    <property type="entry name" value="Tetratricopeptide repeat domain"/>
    <property type="match status" value="3"/>
</dbReference>
<dbReference type="GO" id="GO:0008270">
    <property type="term" value="F:zinc ion binding"/>
    <property type="evidence" value="ECO:0007669"/>
    <property type="project" value="InterPro"/>
</dbReference>
<dbReference type="Pfam" id="PF20430">
    <property type="entry name" value="Eplus_motif"/>
    <property type="match status" value="1"/>
</dbReference>
<feature type="repeat" description="PPR" evidence="4">
    <location>
        <begin position="398"/>
        <end position="432"/>
    </location>
</feature>
<dbReference type="EMBL" id="KK914632">
    <property type="protein sequence ID" value="KDP30920.1"/>
    <property type="molecule type" value="Genomic_DNA"/>
</dbReference>
<sequence>MEIPLLRYQNILFDQIQNNSSLPFSVSEHKSFEQKILFSLYRFSFDRIKWRSPFTKIRCCSLDQGLHPRPKPKPSKVDIEVEVARSRDTQIKRPSRRLCSQIEKLVLYGRYRDALELFEIFELNGGFDVESSTYDALVSACIGLRSISGVKRVFNYMTSNGFEPDQYMSNRVLLMHVKCGMIIDARKWFDEMPERNLVSWNTIIAGLVDIRDYREAFRLFLFMWEEFSDAESRTFATMIQAAAGLGLISIGRQLHSCTLKVGVDSDIFVSCALIDMYSKCGSIEDAHCVFNEMPEKTTVGWNTIITGYALHGYSEEALDLCYDMRDSGVRMDHFTFSIIVRICARLASLEYAKQAHAALIRHGFGTDIVANTALVDFYSKWGRIEHARHVFDKMPCKNVISWNALIAGYGNHGQGAEAIELFEQMLQERMRPNHVTFLAVLTACTYSGLSERGWEFFQAMGRDYKVNPRAMHYACMIELLGREGLLDEAFALIRGAPFKPTANMWAALLTACRIHENLELGKFAAEKLYGMEPGKLNNYIVLLNIYNSSGKLKEAAAVVQTLRRKGLRMLPACSWIEVLRQPHVFHFGDKHHPQIKEIYQKVDDLMKEISKHGYVPEKKTLLPDIDEQEQRVLSYHSEKLAIAFGLIKTPYWAPLQVVQGHRLCSDCHKAIKLISMVTKKDIVVKDSSRFHHFKDGSCSCGDYW</sequence>
<dbReference type="Pfam" id="PF01535">
    <property type="entry name" value="PPR"/>
    <property type="match status" value="4"/>
</dbReference>
<gene>
    <name evidence="6" type="ORF">JCGZ_11296</name>
</gene>
<keyword evidence="7" id="KW-1185">Reference proteome</keyword>
<dbReference type="FunFam" id="1.25.40.10:FF:000488">
    <property type="entry name" value="Pentatricopeptide repeat-containing protein, mitochondrial"/>
    <property type="match status" value="1"/>
</dbReference>
<organism evidence="6 7">
    <name type="scientific">Jatropha curcas</name>
    <name type="common">Barbados nut</name>
    <dbReference type="NCBI Taxonomy" id="180498"/>
    <lineage>
        <taxon>Eukaryota</taxon>
        <taxon>Viridiplantae</taxon>
        <taxon>Streptophyta</taxon>
        <taxon>Embryophyta</taxon>
        <taxon>Tracheophyta</taxon>
        <taxon>Spermatophyta</taxon>
        <taxon>Magnoliopsida</taxon>
        <taxon>eudicotyledons</taxon>
        <taxon>Gunneridae</taxon>
        <taxon>Pentapetalae</taxon>
        <taxon>rosids</taxon>
        <taxon>fabids</taxon>
        <taxon>Malpighiales</taxon>
        <taxon>Euphorbiaceae</taxon>
        <taxon>Crotonoideae</taxon>
        <taxon>Jatropheae</taxon>
        <taxon>Jatropha</taxon>
    </lineage>
</organism>
<dbReference type="InterPro" id="IPR046849">
    <property type="entry name" value="E2_motif"/>
</dbReference>
<protein>
    <recommendedName>
        <fullName evidence="5">DYW domain-containing protein</fullName>
    </recommendedName>
</protein>
<dbReference type="InterPro" id="IPR011990">
    <property type="entry name" value="TPR-like_helical_dom_sf"/>
</dbReference>
<keyword evidence="3" id="KW-0809">Transit peptide</keyword>
<feature type="repeat" description="PPR" evidence="4">
    <location>
        <begin position="266"/>
        <end position="296"/>
    </location>
</feature>
<feature type="repeat" description="PPR" evidence="4">
    <location>
        <begin position="130"/>
        <end position="164"/>
    </location>
</feature>
<evidence type="ECO:0000256" key="2">
    <source>
        <dbReference type="ARBA" id="ARBA00022737"/>
    </source>
</evidence>
<dbReference type="PROSITE" id="PS51375">
    <property type="entry name" value="PPR"/>
    <property type="match status" value="4"/>
</dbReference>
<evidence type="ECO:0000313" key="6">
    <source>
        <dbReference type="EMBL" id="KDP30920.1"/>
    </source>
</evidence>
<dbReference type="InterPro" id="IPR002885">
    <property type="entry name" value="PPR_rpt"/>
</dbReference>
<evidence type="ECO:0000256" key="4">
    <source>
        <dbReference type="PROSITE-ProRule" id="PRU00708"/>
    </source>
</evidence>
<reference evidence="6 7" key="1">
    <citation type="journal article" date="2014" name="PLoS ONE">
        <title>Global Analysis of Gene Expression Profiles in Physic Nut (Jatropha curcas L.) Seedlings Exposed to Salt Stress.</title>
        <authorList>
            <person name="Zhang L."/>
            <person name="Zhang C."/>
            <person name="Wu P."/>
            <person name="Chen Y."/>
            <person name="Li M."/>
            <person name="Jiang H."/>
            <person name="Wu G."/>
        </authorList>
    </citation>
    <scope>NUCLEOTIDE SEQUENCE [LARGE SCALE GENOMIC DNA]</scope>
    <source>
        <strain evidence="7">cv. GZQX0401</strain>
        <tissue evidence="6">Young leaves</tissue>
    </source>
</reference>
<dbReference type="InterPro" id="IPR046960">
    <property type="entry name" value="PPR_At4g14850-like_plant"/>
</dbReference>
<dbReference type="FunFam" id="1.25.40.10:FF:002966">
    <property type="entry name" value="Pentatricopeptide repeat-containing protein At5g50390, chloroplastic"/>
    <property type="match status" value="1"/>
</dbReference>
<keyword evidence="2" id="KW-0677">Repeat</keyword>
<dbReference type="NCBIfam" id="TIGR00756">
    <property type="entry name" value="PPR"/>
    <property type="match status" value="5"/>
</dbReference>
<dbReference type="Pfam" id="PF14432">
    <property type="entry name" value="DYW_deaminase"/>
    <property type="match status" value="1"/>
</dbReference>
<dbReference type="Pfam" id="PF13041">
    <property type="entry name" value="PPR_2"/>
    <property type="match status" value="2"/>
</dbReference>
<evidence type="ECO:0000259" key="5">
    <source>
        <dbReference type="Pfam" id="PF14432"/>
    </source>
</evidence>
<dbReference type="PANTHER" id="PTHR47926:SF434">
    <property type="entry name" value="PENTATRICOPEPTIDE REPEAT SUPERFAMILY PROTEIN"/>
    <property type="match status" value="1"/>
</dbReference>
<accession>A0A067KF79</accession>
<proteinExistence type="inferred from homology"/>
<dbReference type="Proteomes" id="UP000027138">
    <property type="component" value="Unassembled WGS sequence"/>
</dbReference>
<dbReference type="PANTHER" id="PTHR47926">
    <property type="entry name" value="PENTATRICOPEPTIDE REPEAT-CONTAINING PROTEIN"/>
    <property type="match status" value="1"/>
</dbReference>
<dbReference type="OrthoDB" id="185373at2759"/>
<comment type="similarity">
    <text evidence="1">Belongs to the PPR family. PCMP-H subfamily.</text>
</comment>
<evidence type="ECO:0000256" key="1">
    <source>
        <dbReference type="ARBA" id="ARBA00006643"/>
    </source>
</evidence>
<dbReference type="GO" id="GO:0009451">
    <property type="term" value="P:RNA modification"/>
    <property type="evidence" value="ECO:0007669"/>
    <property type="project" value="InterPro"/>
</dbReference>
<dbReference type="InterPro" id="IPR032867">
    <property type="entry name" value="DYW_dom"/>
</dbReference>
<dbReference type="KEGG" id="jcu:105640200"/>
<name>A0A067KF79_JATCU</name>